<gene>
    <name evidence="1" type="ORF">ACFPOC_07255</name>
</gene>
<dbReference type="EMBL" id="JBHSNA010000004">
    <property type="protein sequence ID" value="MFC5566218.1"/>
    <property type="molecule type" value="Genomic_DNA"/>
</dbReference>
<evidence type="ECO:0000313" key="2">
    <source>
        <dbReference type="Proteomes" id="UP001596056"/>
    </source>
</evidence>
<accession>A0ABW0SB88</accession>
<comment type="caution">
    <text evidence="1">The sequence shown here is derived from an EMBL/GenBank/DDBJ whole genome shotgun (WGS) entry which is preliminary data.</text>
</comment>
<keyword evidence="2" id="KW-1185">Reference proteome</keyword>
<name>A0ABW0SB88_9RHOB</name>
<dbReference type="InterPro" id="IPR021508">
    <property type="entry name" value="Gp17-like"/>
</dbReference>
<protein>
    <submittedName>
        <fullName evidence="1">DUF3168 domain-containing protein</fullName>
    </submittedName>
</protein>
<dbReference type="RefSeq" id="WP_209839176.1">
    <property type="nucleotide sequence ID" value="NZ_JAGGJP010000004.1"/>
</dbReference>
<proteinExistence type="predicted"/>
<evidence type="ECO:0000313" key="1">
    <source>
        <dbReference type="EMBL" id="MFC5566218.1"/>
    </source>
</evidence>
<dbReference type="InterPro" id="IPR053745">
    <property type="entry name" value="Viral_Tail_Comp_sf"/>
</dbReference>
<reference evidence="2" key="1">
    <citation type="journal article" date="2019" name="Int. J. Syst. Evol. Microbiol.">
        <title>The Global Catalogue of Microorganisms (GCM) 10K type strain sequencing project: providing services to taxonomists for standard genome sequencing and annotation.</title>
        <authorList>
            <consortium name="The Broad Institute Genomics Platform"/>
            <consortium name="The Broad Institute Genome Sequencing Center for Infectious Disease"/>
            <person name="Wu L."/>
            <person name="Ma J."/>
        </authorList>
    </citation>
    <scope>NUCLEOTIDE SEQUENCE [LARGE SCALE GENOMIC DNA]</scope>
    <source>
        <strain evidence="2">KACC 11588</strain>
    </source>
</reference>
<dbReference type="Pfam" id="PF11367">
    <property type="entry name" value="Tail_completion_gp17"/>
    <property type="match status" value="1"/>
</dbReference>
<organism evidence="1 2">
    <name type="scientific">Rubellimicrobium aerolatum</name>
    <dbReference type="NCBI Taxonomy" id="490979"/>
    <lineage>
        <taxon>Bacteria</taxon>
        <taxon>Pseudomonadati</taxon>
        <taxon>Pseudomonadota</taxon>
        <taxon>Alphaproteobacteria</taxon>
        <taxon>Rhodobacterales</taxon>
        <taxon>Roseobacteraceae</taxon>
        <taxon>Rubellimicrobium</taxon>
    </lineage>
</organism>
<dbReference type="Gene3D" id="3.30.2000.30">
    <property type="match status" value="1"/>
</dbReference>
<dbReference type="Proteomes" id="UP001596056">
    <property type="component" value="Unassembled WGS sequence"/>
</dbReference>
<sequence>MTYALSRAVQAALYQRLATDAPLRALVGDAVHDQLPPGLPPSLYVALGPETVRDRSDQTGRGSEHDVTLSVVSDGAGFADAKAAASAVCDALLGADLTLTRGRVVFLRFLRAQASRRDNGDTRRIDLIFRLRVEDDAASLT</sequence>